<dbReference type="GeneID" id="18248989"/>
<dbReference type="PRINTS" id="PR00320">
    <property type="entry name" value="GPROTEINBRPT"/>
</dbReference>
<evidence type="ECO:0000256" key="8">
    <source>
        <dbReference type="ARBA" id="ARBA00068146"/>
    </source>
</evidence>
<dbReference type="GO" id="GO:0000398">
    <property type="term" value="P:mRNA splicing, via spliceosome"/>
    <property type="evidence" value="ECO:0007669"/>
    <property type="project" value="InterPro"/>
</dbReference>
<dbReference type="PROSITE" id="PS00678">
    <property type="entry name" value="WD_REPEATS_1"/>
    <property type="match status" value="1"/>
</dbReference>
<dbReference type="KEGG" id="cten:18248989"/>
<dbReference type="STRING" id="590646.G3B9X2"/>
<dbReference type="HOGENOM" id="CLU_022571_0_0_1"/>
<evidence type="ECO:0000256" key="7">
    <source>
        <dbReference type="ARBA" id="ARBA00023242"/>
    </source>
</evidence>
<dbReference type="GO" id="GO:0071013">
    <property type="term" value="C:catalytic step 2 spliceosome"/>
    <property type="evidence" value="ECO:0007669"/>
    <property type="project" value="InterPro"/>
</dbReference>
<dbReference type="Gene3D" id="2.130.10.10">
    <property type="entry name" value="YVTN repeat-like/Quinoprotein amine dehydrogenase"/>
    <property type="match status" value="1"/>
</dbReference>
<proteinExistence type="predicted"/>
<dbReference type="SUPFAM" id="SSF50978">
    <property type="entry name" value="WD40 repeat-like"/>
    <property type="match status" value="1"/>
</dbReference>
<dbReference type="Pfam" id="PF00400">
    <property type="entry name" value="WD40"/>
    <property type="match status" value="3"/>
</dbReference>
<reference evidence="11 12" key="1">
    <citation type="journal article" date="2011" name="Proc. Natl. Acad. Sci. U.S.A.">
        <title>Comparative genomics of xylose-fermenting fungi for enhanced biofuel production.</title>
        <authorList>
            <person name="Wohlbach D.J."/>
            <person name="Kuo A."/>
            <person name="Sato T.K."/>
            <person name="Potts K.M."/>
            <person name="Salamov A.A."/>
            <person name="LaButti K.M."/>
            <person name="Sun H."/>
            <person name="Clum A."/>
            <person name="Pangilinan J.L."/>
            <person name="Lindquist E.A."/>
            <person name="Lucas S."/>
            <person name="Lapidus A."/>
            <person name="Jin M."/>
            <person name="Gunawan C."/>
            <person name="Balan V."/>
            <person name="Dale B.E."/>
            <person name="Jeffries T.W."/>
            <person name="Zinkel R."/>
            <person name="Barry K.W."/>
            <person name="Grigoriev I.V."/>
            <person name="Gasch A.P."/>
        </authorList>
    </citation>
    <scope>NUCLEOTIDE SEQUENCE [LARGE SCALE GENOMIC DNA]</scope>
    <source>
        <strain evidence="12">ATCC 10573 / BCRC 21748 / CBS 615 / JCM 9827 / NBRC 10315 / NRRL Y-1498 / VKM Y-70</strain>
    </source>
</reference>
<feature type="domain" description="Anaphase-promoting complex subunit 4-like WD40" evidence="10">
    <location>
        <begin position="219"/>
        <end position="305"/>
    </location>
</feature>
<dbReference type="InterPro" id="IPR020472">
    <property type="entry name" value="WD40_PAC1"/>
</dbReference>
<feature type="repeat" description="WD" evidence="9">
    <location>
        <begin position="260"/>
        <end position="291"/>
    </location>
</feature>
<keyword evidence="7" id="KW-0539">Nucleus</keyword>
<dbReference type="InterPro" id="IPR036322">
    <property type="entry name" value="WD40_repeat_dom_sf"/>
</dbReference>
<keyword evidence="5" id="KW-0677">Repeat</keyword>
<dbReference type="InterPro" id="IPR001680">
    <property type="entry name" value="WD40_rpt"/>
</dbReference>
<dbReference type="InterPro" id="IPR024977">
    <property type="entry name" value="Apc4-like_WD40_dom"/>
</dbReference>
<dbReference type="PANTHER" id="PTHR43979">
    <property type="entry name" value="PRE-MRNA-PROCESSING FACTOR 17"/>
    <property type="match status" value="1"/>
</dbReference>
<dbReference type="PANTHER" id="PTHR43979:SF1">
    <property type="entry name" value="PRE-MRNA-PROCESSING FACTOR 17"/>
    <property type="match status" value="1"/>
</dbReference>
<feature type="repeat" description="WD" evidence="9">
    <location>
        <begin position="30"/>
        <end position="72"/>
    </location>
</feature>
<evidence type="ECO:0000256" key="3">
    <source>
        <dbReference type="ARBA" id="ARBA00022664"/>
    </source>
</evidence>
<name>G3B9X2_CANTC</name>
<dbReference type="FunFam" id="2.130.10.10:FF:000034">
    <property type="entry name" value="Pre-mRNA-processing factor 17, putative"/>
    <property type="match status" value="1"/>
</dbReference>
<keyword evidence="2 9" id="KW-0853">WD repeat</keyword>
<dbReference type="eggNOG" id="KOG0282">
    <property type="taxonomic scope" value="Eukaryota"/>
</dbReference>
<dbReference type="InterPro" id="IPR015943">
    <property type="entry name" value="WD40/YVTN_repeat-like_dom_sf"/>
</dbReference>
<dbReference type="Pfam" id="PF12894">
    <property type="entry name" value="ANAPC4_WD40"/>
    <property type="match status" value="1"/>
</dbReference>
<evidence type="ECO:0000259" key="10">
    <source>
        <dbReference type="Pfam" id="PF12894"/>
    </source>
</evidence>
<dbReference type="EMBL" id="GL996527">
    <property type="protein sequence ID" value="EGV61348.1"/>
    <property type="molecule type" value="Genomic_DNA"/>
</dbReference>
<dbReference type="PROSITE" id="PS50082">
    <property type="entry name" value="WD_REPEATS_2"/>
    <property type="match status" value="4"/>
</dbReference>
<evidence type="ECO:0000256" key="6">
    <source>
        <dbReference type="ARBA" id="ARBA00023187"/>
    </source>
</evidence>
<gene>
    <name evidence="11" type="ORF">CANTEDRAFT_123877</name>
</gene>
<feature type="repeat" description="WD" evidence="9">
    <location>
        <begin position="160"/>
        <end position="192"/>
    </location>
</feature>
<dbReference type="SMART" id="SM00320">
    <property type="entry name" value="WD40"/>
    <property type="match status" value="6"/>
</dbReference>
<dbReference type="InterPro" id="IPR032847">
    <property type="entry name" value="PRPF17"/>
</dbReference>
<evidence type="ECO:0000256" key="2">
    <source>
        <dbReference type="ARBA" id="ARBA00022574"/>
    </source>
</evidence>
<keyword evidence="3" id="KW-0507">mRNA processing</keyword>
<comment type="subcellular location">
    <subcellularLocation>
        <location evidence="1">Nucleus</location>
    </subcellularLocation>
</comment>
<evidence type="ECO:0000256" key="9">
    <source>
        <dbReference type="PROSITE-ProRule" id="PRU00221"/>
    </source>
</evidence>
<keyword evidence="4" id="KW-0747">Spliceosome</keyword>
<evidence type="ECO:0000256" key="1">
    <source>
        <dbReference type="ARBA" id="ARBA00004123"/>
    </source>
</evidence>
<keyword evidence="6" id="KW-0508">mRNA splicing</keyword>
<sequence length="325" mass="36338">MNVPQLPKINLMKISGAQECFVPKKVVHKFPGHDSGVSKVEFFPNSGHLLLSCGNDSIVRLWDVYHKKELIREYYGHSQAVKDIAFNLSGDKFLSCSFDKKVILWDTETGTILKTIKVQAVPTVLKFNPNNDNEFLVGLMNSNIEHYDIEGTSHNLLQTYDHHVGSINALCVIQHGNKFLSSSDDKSIRIWSWGINIPVKTVTHPTQYAVSSALCVPPSEEYIALQNMNNAIQVIDGEGKFKFKKKVFKNENVTGYKIEIDISPDGKILVAGDSKGNILLWDWNSGKVVKKLNLSKRLISTVKFHPQEQSKVAAAGTDGAIYYCD</sequence>
<evidence type="ECO:0000313" key="12">
    <source>
        <dbReference type="Proteomes" id="UP000000707"/>
    </source>
</evidence>
<evidence type="ECO:0000256" key="5">
    <source>
        <dbReference type="ARBA" id="ARBA00022737"/>
    </source>
</evidence>
<dbReference type="Proteomes" id="UP000000707">
    <property type="component" value="Unassembled WGS sequence"/>
</dbReference>
<protein>
    <recommendedName>
        <fullName evidence="8">Pre-mRNA-processing factor 17</fullName>
    </recommendedName>
</protein>
<dbReference type="OrthoDB" id="10257301at2759"/>
<dbReference type="InterPro" id="IPR019775">
    <property type="entry name" value="WD40_repeat_CS"/>
</dbReference>
<dbReference type="PROSITE" id="PS50294">
    <property type="entry name" value="WD_REPEATS_REGION"/>
    <property type="match status" value="3"/>
</dbReference>
<organism evidence="12">
    <name type="scientific">Candida tenuis (strain ATCC 10573 / BCRC 21748 / CBS 615 / JCM 9827 / NBRC 10315 / NRRL Y-1498 / VKM Y-70)</name>
    <name type="common">Yeast</name>
    <name type="synonym">Yamadazyma tenuis</name>
    <dbReference type="NCBI Taxonomy" id="590646"/>
    <lineage>
        <taxon>Eukaryota</taxon>
        <taxon>Fungi</taxon>
        <taxon>Dikarya</taxon>
        <taxon>Ascomycota</taxon>
        <taxon>Saccharomycotina</taxon>
        <taxon>Pichiomycetes</taxon>
        <taxon>Debaryomycetaceae</taxon>
        <taxon>Yamadazyma</taxon>
    </lineage>
</organism>
<keyword evidence="12" id="KW-1185">Reference proteome</keyword>
<dbReference type="AlphaFoldDB" id="G3B9X2"/>
<evidence type="ECO:0000256" key="4">
    <source>
        <dbReference type="ARBA" id="ARBA00022728"/>
    </source>
</evidence>
<accession>G3B9X2</accession>
<dbReference type="GO" id="GO:0003729">
    <property type="term" value="F:mRNA binding"/>
    <property type="evidence" value="ECO:0007669"/>
    <property type="project" value="TreeGrafter"/>
</dbReference>
<feature type="repeat" description="WD" evidence="9">
    <location>
        <begin position="74"/>
        <end position="115"/>
    </location>
</feature>
<evidence type="ECO:0000313" key="11">
    <source>
        <dbReference type="EMBL" id="EGV61348.1"/>
    </source>
</evidence>